<evidence type="ECO:0000313" key="2">
    <source>
        <dbReference type="Proteomes" id="UP001187192"/>
    </source>
</evidence>
<dbReference type="EMBL" id="BTGU01000029">
    <property type="protein sequence ID" value="GMN48747.1"/>
    <property type="molecule type" value="Genomic_DNA"/>
</dbReference>
<keyword evidence="2" id="KW-1185">Reference proteome</keyword>
<protein>
    <submittedName>
        <fullName evidence="1">Uncharacterized protein</fullName>
    </submittedName>
</protein>
<evidence type="ECO:0000313" key="1">
    <source>
        <dbReference type="EMBL" id="GMN48747.1"/>
    </source>
</evidence>
<organism evidence="1 2">
    <name type="scientific">Ficus carica</name>
    <name type="common">Common fig</name>
    <dbReference type="NCBI Taxonomy" id="3494"/>
    <lineage>
        <taxon>Eukaryota</taxon>
        <taxon>Viridiplantae</taxon>
        <taxon>Streptophyta</taxon>
        <taxon>Embryophyta</taxon>
        <taxon>Tracheophyta</taxon>
        <taxon>Spermatophyta</taxon>
        <taxon>Magnoliopsida</taxon>
        <taxon>eudicotyledons</taxon>
        <taxon>Gunneridae</taxon>
        <taxon>Pentapetalae</taxon>
        <taxon>rosids</taxon>
        <taxon>fabids</taxon>
        <taxon>Rosales</taxon>
        <taxon>Moraceae</taxon>
        <taxon>Ficeae</taxon>
        <taxon>Ficus</taxon>
    </lineage>
</organism>
<dbReference type="Gramene" id="FCD_00000758-RA">
    <property type="protein sequence ID" value="FCD_00000758-RA:cds"/>
    <property type="gene ID" value="FCD_00000758"/>
</dbReference>
<sequence length="89" mass="10483">MEELTPWGLIALSDWHSPFQYQMCRERERDPKKVSESKVEEEMSTNKKALEWSVVFCDIIALQEPYEIGVLGTWVPNSLSSLIAYFWFH</sequence>
<name>A0AA88DB75_FICCA</name>
<accession>A0AA88DB75</accession>
<reference evidence="1" key="1">
    <citation type="submission" date="2023-07" db="EMBL/GenBank/DDBJ databases">
        <title>draft genome sequence of fig (Ficus carica).</title>
        <authorList>
            <person name="Takahashi T."/>
            <person name="Nishimura K."/>
        </authorList>
    </citation>
    <scope>NUCLEOTIDE SEQUENCE</scope>
</reference>
<comment type="caution">
    <text evidence="1">The sequence shown here is derived from an EMBL/GenBank/DDBJ whole genome shotgun (WGS) entry which is preliminary data.</text>
</comment>
<gene>
    <name evidence="1" type="ORF">TIFTF001_017923</name>
</gene>
<dbReference type="AlphaFoldDB" id="A0AA88DB75"/>
<proteinExistence type="predicted"/>
<dbReference type="Proteomes" id="UP001187192">
    <property type="component" value="Unassembled WGS sequence"/>
</dbReference>